<dbReference type="EMBL" id="NQKQ01000003">
    <property type="protein sequence ID" value="PAA14839.1"/>
    <property type="molecule type" value="Genomic_DNA"/>
</dbReference>
<proteinExistence type="predicted"/>
<protein>
    <recommendedName>
        <fullName evidence="3">DUF4279 domain-containing protein</fullName>
    </recommendedName>
</protein>
<evidence type="ECO:0000313" key="1">
    <source>
        <dbReference type="EMBL" id="PAA14839.1"/>
    </source>
</evidence>
<dbReference type="OrthoDB" id="6297335at2"/>
<evidence type="ECO:0000313" key="2">
    <source>
        <dbReference type="Proteomes" id="UP000215861"/>
    </source>
</evidence>
<accession>A0A267ASH6</accession>
<name>A0A267ASH6_PSEFR</name>
<organism evidence="1 2">
    <name type="scientific">Pseudomonas fragi</name>
    <dbReference type="NCBI Taxonomy" id="296"/>
    <lineage>
        <taxon>Bacteria</taxon>
        <taxon>Pseudomonadati</taxon>
        <taxon>Pseudomonadota</taxon>
        <taxon>Gammaproteobacteria</taxon>
        <taxon>Pseudomonadales</taxon>
        <taxon>Pseudomonadaceae</taxon>
        <taxon>Pseudomonas</taxon>
    </lineage>
</organism>
<evidence type="ECO:0008006" key="3">
    <source>
        <dbReference type="Google" id="ProtNLM"/>
    </source>
</evidence>
<sequence>MDDVNGVYYINTDLMLTAPVDLAPLAQAMAPEDLPDVSISCLHDSQADGDLYHSVFEAFGPQGSYSTPDESIKALLDVVEQLPQALQPLWRACTKKTLDIGYNSGVTPGYVSHPIPIDTLLRMQSLGVDLCITVYSLEE</sequence>
<gene>
    <name evidence="1" type="ORF">CJU81_04230</name>
</gene>
<comment type="caution">
    <text evidence="1">The sequence shown here is derived from an EMBL/GenBank/DDBJ whole genome shotgun (WGS) entry which is preliminary data.</text>
</comment>
<dbReference type="Proteomes" id="UP000215861">
    <property type="component" value="Unassembled WGS sequence"/>
</dbReference>
<reference evidence="1 2" key="1">
    <citation type="submission" date="2017-08" db="EMBL/GenBank/DDBJ databases">
        <title>Genomic and metabolic characterisation of spoilage-associated Pseudomonas species.</title>
        <authorList>
            <person name="Stanborough T."/>
            <person name="Fegan N."/>
            <person name="Powell S.M."/>
            <person name="Singh T."/>
            <person name="Tamplin M.L."/>
            <person name="Chandry P.S."/>
        </authorList>
    </citation>
    <scope>NUCLEOTIDE SEQUENCE [LARGE SCALE GENOMIC DNA]</scope>
    <source>
        <strain evidence="1 2">F1801</strain>
    </source>
</reference>
<dbReference type="AlphaFoldDB" id="A0A267ASH6"/>